<dbReference type="EnsemblFungi" id="CEF76172">
    <property type="protein sequence ID" value="CEF76172"/>
    <property type="gene ID" value="FGRRES_17595"/>
</dbReference>
<dbReference type="PANTHER" id="PTHR45737">
    <property type="entry name" value="VON WILLEBRAND FACTOR A DOMAIN-CONTAINING PROTEIN 5A"/>
    <property type="match status" value="1"/>
</dbReference>
<keyword evidence="5" id="KW-1185">Reference proteome</keyword>
<evidence type="ECO:0000256" key="1">
    <source>
        <dbReference type="SAM" id="MobiDB-lite"/>
    </source>
</evidence>
<reference evidence="4 5" key="1">
    <citation type="journal article" date="2007" name="Science">
        <title>The Fusarium graminearum genome reveals a link between localized polymorphism and pathogen specialization.</title>
        <authorList>
            <person name="Cuomo C.A."/>
            <person name="Gueldener U."/>
            <person name="Xu J.-R."/>
            <person name="Trail F."/>
            <person name="Turgeon B.G."/>
            <person name="Di Pietro A."/>
            <person name="Walton J.D."/>
            <person name="Ma L.-J."/>
            <person name="Baker S.E."/>
            <person name="Rep M."/>
            <person name="Adam G."/>
            <person name="Antoniw J."/>
            <person name="Baldwin T."/>
            <person name="Calvo S.E."/>
            <person name="Chang Y.-L."/>
            <person name="DeCaprio D."/>
            <person name="Gale L.R."/>
            <person name="Gnerre S."/>
            <person name="Goswami R.S."/>
            <person name="Hammond-Kosack K."/>
            <person name="Harris L.J."/>
            <person name="Hilburn K."/>
            <person name="Kennell J.C."/>
            <person name="Kroken S."/>
            <person name="Magnuson J.K."/>
            <person name="Mannhaupt G."/>
            <person name="Mauceli E.W."/>
            <person name="Mewes H.-W."/>
            <person name="Mitterbauer R."/>
            <person name="Muehlbauer G."/>
            <person name="Muensterkoetter M."/>
            <person name="Nelson D."/>
            <person name="O'Donnell K."/>
            <person name="Ouellet T."/>
            <person name="Qi W."/>
            <person name="Quesneville H."/>
            <person name="Roncero M.I.G."/>
            <person name="Seong K.-Y."/>
            <person name="Tetko I.V."/>
            <person name="Urban M."/>
            <person name="Waalwijk C."/>
            <person name="Ward T.J."/>
            <person name="Yao J."/>
            <person name="Birren B.W."/>
            <person name="Kistler H.C."/>
        </authorList>
    </citation>
    <scope>NUCLEOTIDE SEQUENCE [LARGE SCALE GENOMIC DNA]</scope>
    <source>
        <strain evidence="5">ATCC MYA-4620 / CBS 123657 / FGSC 9075 / NRRL 31084 / PH-1</strain>
        <strain evidence="4">PH-1 / ATCC MYA-4620 / FGSC 9075 / NRRL 31084</strain>
    </source>
</reference>
<dbReference type="Pfam" id="PF13768">
    <property type="entry name" value="VWA_3"/>
    <property type="match status" value="1"/>
</dbReference>
<dbReference type="STRING" id="229533.A0A098DCJ5"/>
<feature type="domain" description="VWFA" evidence="2">
    <location>
        <begin position="196"/>
        <end position="279"/>
    </location>
</feature>
<proteinExistence type="predicted"/>
<protein>
    <submittedName>
        <fullName evidence="3">Chromosome 1, complete genome</fullName>
    </submittedName>
</protein>
<accession>A0A0E0RY47</accession>
<dbReference type="SUPFAM" id="SSF53300">
    <property type="entry name" value="vWA-like"/>
    <property type="match status" value="1"/>
</dbReference>
<dbReference type="AlphaFoldDB" id="A0A098DCJ5"/>
<dbReference type="EMBL" id="HG970332">
    <property type="protein sequence ID" value="CEF76172.1"/>
    <property type="molecule type" value="Genomic_DNA"/>
</dbReference>
<dbReference type="InterPro" id="IPR036465">
    <property type="entry name" value="vWFA_dom_sf"/>
</dbReference>
<dbReference type="InterPro" id="IPR002035">
    <property type="entry name" value="VWF_A"/>
</dbReference>
<dbReference type="PANTHER" id="PTHR45737:SF6">
    <property type="entry name" value="VON WILLEBRAND FACTOR A DOMAIN-CONTAINING PROTEIN 5A"/>
    <property type="match status" value="1"/>
</dbReference>
<dbReference type="Gene3D" id="3.40.50.410">
    <property type="entry name" value="von Willebrand factor, type A domain"/>
    <property type="match status" value="1"/>
</dbReference>
<reference evidence="4 5" key="2">
    <citation type="journal article" date="2010" name="Nature">
        <title>Comparative genomics reveals mobile pathogenicity chromosomes in Fusarium.</title>
        <authorList>
            <person name="Ma L.J."/>
            <person name="van der Does H.C."/>
            <person name="Borkovich K.A."/>
            <person name="Coleman J.J."/>
            <person name="Daboussi M.J."/>
            <person name="Di Pietro A."/>
            <person name="Dufresne M."/>
            <person name="Freitag M."/>
            <person name="Grabherr M."/>
            <person name="Henrissat B."/>
            <person name="Houterman P.M."/>
            <person name="Kang S."/>
            <person name="Shim W.B."/>
            <person name="Woloshuk C."/>
            <person name="Xie X."/>
            <person name="Xu J.R."/>
            <person name="Antoniw J."/>
            <person name="Baker S.E."/>
            <person name="Bluhm B.H."/>
            <person name="Breakspear A."/>
            <person name="Brown D.W."/>
            <person name="Butchko R.A."/>
            <person name="Chapman S."/>
            <person name="Coulson R."/>
            <person name="Coutinho P.M."/>
            <person name="Danchin E.G."/>
            <person name="Diener A."/>
            <person name="Gale L.R."/>
            <person name="Gardiner D.M."/>
            <person name="Goff S."/>
            <person name="Hammond-Kosack K.E."/>
            <person name="Hilburn K."/>
            <person name="Hua-Van A."/>
            <person name="Jonkers W."/>
            <person name="Kazan K."/>
            <person name="Kodira C.D."/>
            <person name="Koehrsen M."/>
            <person name="Kumar L."/>
            <person name="Lee Y.H."/>
            <person name="Li L."/>
            <person name="Manners J.M."/>
            <person name="Miranda-Saavedra D."/>
            <person name="Mukherjee M."/>
            <person name="Park G."/>
            <person name="Park J."/>
            <person name="Park S.Y."/>
            <person name="Proctor R.H."/>
            <person name="Regev A."/>
            <person name="Ruiz-Roldan M.C."/>
            <person name="Sain D."/>
            <person name="Sakthikumar S."/>
            <person name="Sykes S."/>
            <person name="Schwartz D.C."/>
            <person name="Turgeon B.G."/>
            <person name="Wapinski I."/>
            <person name="Yoder O."/>
            <person name="Young S."/>
            <person name="Zeng Q."/>
            <person name="Zhou S."/>
            <person name="Galagan J."/>
            <person name="Cuomo C.A."/>
            <person name="Kistler H.C."/>
            <person name="Rep M."/>
        </authorList>
    </citation>
    <scope>GENOME REANNOTATION</scope>
    <source>
        <strain evidence="5">ATCC MYA-4620 / CBS 123657 / FGSC 9075 / NRRL 31084 / PH-1</strain>
        <strain evidence="4">PH-1 / ATCC MYA-4620 / FGSC 9075 / NRRL 31084</strain>
    </source>
</reference>
<reference evidence="4" key="4">
    <citation type="submission" date="2017-01" db="UniProtKB">
        <authorList>
            <consortium name="EnsemblFungi"/>
        </authorList>
    </citation>
    <scope>IDENTIFICATION</scope>
    <source>
        <strain evidence="4">PH-1 / ATCC MYA-4620 / FGSC 9075 / NRRL 31084</strain>
    </source>
</reference>
<sequence length="307" mass="33867">MEGEVSEGIALIIPTSIALRYSKPKSVGKLPAELPYDKLDIAIQILNDGQINPDGCLEESEHLVDYYRAKKMESPQQLNGEHPVNEYYFWEHHSESPVLKKDFVFVFPMQKGHEIQSRAVLSPPDESGLAAMMVSIRPNELFRNSVIPQSFTGEILFLLDQSGSMDGCVGNDEGSSDSSTFDYTRGTSGSGPGRSTEAKEYISEIMADMGGTDLPRALKSTVQRRLDNSKSTQIVILTDGELDPEEPMEFNQVRFFALGIGNDVPRSLIESIADLGGGFGDVVDTAQNPRWHARLNRLTKPALEPDT</sequence>
<dbReference type="VEuPathDB" id="FungiDB:FGRAMPH1_01G08739"/>
<evidence type="ECO:0000313" key="4">
    <source>
        <dbReference type="EnsemblFungi" id="CEF76172"/>
    </source>
</evidence>
<organism evidence="3 5">
    <name type="scientific">Gibberella zeae (strain ATCC MYA-4620 / CBS 123657 / FGSC 9075 / NRRL 31084 / PH-1)</name>
    <name type="common">Wheat head blight fungus</name>
    <name type="synonym">Fusarium graminearum</name>
    <dbReference type="NCBI Taxonomy" id="229533"/>
    <lineage>
        <taxon>Eukaryota</taxon>
        <taxon>Fungi</taxon>
        <taxon>Dikarya</taxon>
        <taxon>Ascomycota</taxon>
        <taxon>Pezizomycotina</taxon>
        <taxon>Sordariomycetes</taxon>
        <taxon>Hypocreomycetidae</taxon>
        <taxon>Hypocreales</taxon>
        <taxon>Nectriaceae</taxon>
        <taxon>Fusarium</taxon>
    </lineage>
</organism>
<evidence type="ECO:0000259" key="2">
    <source>
        <dbReference type="Pfam" id="PF13768"/>
    </source>
</evidence>
<dbReference type="Proteomes" id="UP000070720">
    <property type="component" value="Chromosome 1"/>
</dbReference>
<reference evidence="3 5" key="3">
    <citation type="journal article" date="2015" name="BMC Genomics">
        <title>The completed genome sequence of the pathogenic ascomycete fungus Fusarium graminearum.</title>
        <authorList>
            <person name="King R."/>
            <person name="Urban M."/>
            <person name="Hammond-Kosack M.C."/>
            <person name="Hassani-Pak K."/>
            <person name="Hammond-Kosack K.E."/>
        </authorList>
    </citation>
    <scope>NUCLEOTIDE SEQUENCE [LARGE SCALE GENOMIC DNA]</scope>
    <source>
        <strain evidence="5">ATCC MYA-4620 / CBS 123657 / FGSC 9075 / NRRL 31084 / PH-1</strain>
        <strain evidence="3">PH-1</strain>
    </source>
</reference>
<name>A0A098DCJ5_GIBZE</name>
<dbReference type="InParanoid" id="A0A098DCJ5"/>
<feature type="region of interest" description="Disordered" evidence="1">
    <location>
        <begin position="170"/>
        <end position="196"/>
    </location>
</feature>
<gene>
    <name evidence="3" type="ORF">FGRAMPH1_01T08739</name>
</gene>
<evidence type="ECO:0000313" key="3">
    <source>
        <dbReference type="EMBL" id="CEF76172.1"/>
    </source>
</evidence>
<accession>A0A098DCJ5</accession>
<evidence type="ECO:0000313" key="5">
    <source>
        <dbReference type="Proteomes" id="UP000070720"/>
    </source>
</evidence>